<dbReference type="InterPro" id="IPR004401">
    <property type="entry name" value="YbaB/EbfC"/>
</dbReference>
<dbReference type="AlphaFoldDB" id="A0A7W9HRG3"/>
<dbReference type="Gene3D" id="3.30.1310.10">
    <property type="entry name" value="Nucleoid-associated protein YbaB-like domain"/>
    <property type="match status" value="1"/>
</dbReference>
<feature type="region of interest" description="Disordered" evidence="1">
    <location>
        <begin position="129"/>
        <end position="231"/>
    </location>
</feature>
<evidence type="ECO:0000313" key="2">
    <source>
        <dbReference type="EMBL" id="MBB5806678.1"/>
    </source>
</evidence>
<proteinExistence type="predicted"/>
<sequence>MSAEFDQLVAQFEQFQAKIQRVDQQVAGIGEMQQELAALEVVATSPDRAVTVVAGPSGAIKDIRLTDQAMRRPPHALAGALMATLRQAVAEAARRQAGIVENALGDDMHLTDQILETQAQLFGVSPQEMRAMTEQPPPTPPPPPVPPRPGPPPGSGRPPMPPPMTGVGPHRMPPPSPTPPPPPPRRPAPEEPDDFSQQRFLRDDDKSKPPPNSGPAQNDGRFLNLFDDEDR</sequence>
<protein>
    <submittedName>
        <fullName evidence="2">DNA-binding protein YbaB</fullName>
    </submittedName>
</protein>
<feature type="compositionally biased region" description="Pro residues" evidence="1">
    <location>
        <begin position="135"/>
        <end position="164"/>
    </location>
</feature>
<keyword evidence="3" id="KW-1185">Reference proteome</keyword>
<evidence type="ECO:0000313" key="3">
    <source>
        <dbReference type="Proteomes" id="UP000552097"/>
    </source>
</evidence>
<gene>
    <name evidence="2" type="ORF">F4560_006446</name>
</gene>
<dbReference type="SUPFAM" id="SSF82607">
    <property type="entry name" value="YbaB-like"/>
    <property type="match status" value="1"/>
</dbReference>
<dbReference type="Pfam" id="PF02575">
    <property type="entry name" value="YbaB_DNA_bd"/>
    <property type="match status" value="1"/>
</dbReference>
<dbReference type="EMBL" id="JACHMO010000001">
    <property type="protein sequence ID" value="MBB5806678.1"/>
    <property type="molecule type" value="Genomic_DNA"/>
</dbReference>
<accession>A0A7W9HRG3</accession>
<evidence type="ECO:0000256" key="1">
    <source>
        <dbReference type="SAM" id="MobiDB-lite"/>
    </source>
</evidence>
<dbReference type="GO" id="GO:0003677">
    <property type="term" value="F:DNA binding"/>
    <property type="evidence" value="ECO:0007669"/>
    <property type="project" value="UniProtKB-KW"/>
</dbReference>
<keyword evidence="2" id="KW-0238">DNA-binding</keyword>
<dbReference type="InterPro" id="IPR036894">
    <property type="entry name" value="YbaB-like_sf"/>
</dbReference>
<reference evidence="2 3" key="1">
    <citation type="submission" date="2020-08" db="EMBL/GenBank/DDBJ databases">
        <title>Sequencing the genomes of 1000 actinobacteria strains.</title>
        <authorList>
            <person name="Klenk H.-P."/>
        </authorList>
    </citation>
    <scope>NUCLEOTIDE SEQUENCE [LARGE SCALE GENOMIC DNA]</scope>
    <source>
        <strain evidence="2 3">DSM 45486</strain>
    </source>
</reference>
<feature type="compositionally biased region" description="Pro residues" evidence="1">
    <location>
        <begin position="171"/>
        <end position="186"/>
    </location>
</feature>
<dbReference type="Proteomes" id="UP000552097">
    <property type="component" value="Unassembled WGS sequence"/>
</dbReference>
<comment type="caution">
    <text evidence="2">The sequence shown here is derived from an EMBL/GenBank/DDBJ whole genome shotgun (WGS) entry which is preliminary data.</text>
</comment>
<organism evidence="2 3">
    <name type="scientific">Saccharothrix ecbatanensis</name>
    <dbReference type="NCBI Taxonomy" id="1105145"/>
    <lineage>
        <taxon>Bacteria</taxon>
        <taxon>Bacillati</taxon>
        <taxon>Actinomycetota</taxon>
        <taxon>Actinomycetes</taxon>
        <taxon>Pseudonocardiales</taxon>
        <taxon>Pseudonocardiaceae</taxon>
        <taxon>Saccharothrix</taxon>
    </lineage>
</organism>
<name>A0A7W9HRG3_9PSEU</name>
<dbReference type="RefSeq" id="WP_184926449.1">
    <property type="nucleotide sequence ID" value="NZ_JACHMO010000001.1"/>
</dbReference>